<comment type="similarity">
    <text evidence="2">Belongs to the pectinesterase family.</text>
</comment>
<dbReference type="InterPro" id="IPR000070">
    <property type="entry name" value="Pectinesterase_cat"/>
</dbReference>
<evidence type="ECO:0000256" key="4">
    <source>
        <dbReference type="ARBA" id="ARBA00022801"/>
    </source>
</evidence>
<keyword evidence="9" id="KW-1185">Reference proteome</keyword>
<sequence length="186" mass="20757">GISHTAVAAFVGADKAAFYECAFFSHGTTLFDYKGRHYYDNCYIQGSTDVIFGHGQAMFHECEVFVVGGSIAANQRRSHKESSGFVFVKGRVYGVGDVHLGRAKGSHSRVVFANTYLSRTVIPQGWTIWNYQGSTQNLHHAEYKCHGPGSDSVNRVHWSKQLADKEAAPFLTVDFIKGKEWLLAWF</sequence>
<dbReference type="OrthoDB" id="2019149at2759"/>
<protein>
    <recommendedName>
        <fullName evidence="3">pectinesterase</fullName>
        <ecNumber evidence="3">3.1.1.11</ecNumber>
    </recommendedName>
</protein>
<evidence type="ECO:0000256" key="2">
    <source>
        <dbReference type="ARBA" id="ARBA00008891"/>
    </source>
</evidence>
<dbReference type="EC" id="3.1.1.11" evidence="3"/>
<dbReference type="UniPathway" id="UPA00545">
    <property type="reaction ID" value="UER00823"/>
</dbReference>
<dbReference type="PANTHER" id="PTHR31321:SF98">
    <property type="entry name" value="PECTINESTERASE 67-RELATED"/>
    <property type="match status" value="1"/>
</dbReference>
<comment type="caution">
    <text evidence="8">The sequence shown here is derived from an EMBL/GenBank/DDBJ whole genome shotgun (WGS) entry which is preliminary data.</text>
</comment>
<dbReference type="GO" id="GO:0030599">
    <property type="term" value="F:pectinesterase activity"/>
    <property type="evidence" value="ECO:0007669"/>
    <property type="project" value="UniProtKB-EC"/>
</dbReference>
<dbReference type="Pfam" id="PF01095">
    <property type="entry name" value="Pectinesterase"/>
    <property type="match status" value="1"/>
</dbReference>
<keyword evidence="4" id="KW-0378">Hydrolase</keyword>
<evidence type="ECO:0000256" key="5">
    <source>
        <dbReference type="ARBA" id="ARBA00023085"/>
    </source>
</evidence>
<gene>
    <name evidence="8" type="ORF">PHJA_002887700</name>
</gene>
<dbReference type="Gene3D" id="2.160.20.10">
    <property type="entry name" value="Single-stranded right-handed beta-helix, Pectin lyase-like"/>
    <property type="match status" value="1"/>
</dbReference>
<dbReference type="Proteomes" id="UP000653305">
    <property type="component" value="Unassembled WGS sequence"/>
</dbReference>
<dbReference type="GO" id="GO:0042545">
    <property type="term" value="P:cell wall modification"/>
    <property type="evidence" value="ECO:0007669"/>
    <property type="project" value="InterPro"/>
</dbReference>
<comment type="catalytic activity">
    <reaction evidence="6">
        <text>[(1-&gt;4)-alpha-D-galacturonosyl methyl ester](n) + n H2O = [(1-&gt;4)-alpha-D-galacturonosyl](n) + n methanol + n H(+)</text>
        <dbReference type="Rhea" id="RHEA:22380"/>
        <dbReference type="Rhea" id="RHEA-COMP:14570"/>
        <dbReference type="Rhea" id="RHEA-COMP:14573"/>
        <dbReference type="ChEBI" id="CHEBI:15377"/>
        <dbReference type="ChEBI" id="CHEBI:15378"/>
        <dbReference type="ChEBI" id="CHEBI:17790"/>
        <dbReference type="ChEBI" id="CHEBI:140522"/>
        <dbReference type="ChEBI" id="CHEBI:140523"/>
        <dbReference type="EC" id="3.1.1.11"/>
    </reaction>
</comment>
<feature type="non-terminal residue" evidence="8">
    <location>
        <position position="186"/>
    </location>
</feature>
<proteinExistence type="inferred from homology"/>
<organism evidence="8 9">
    <name type="scientific">Phtheirospermum japonicum</name>
    <dbReference type="NCBI Taxonomy" id="374723"/>
    <lineage>
        <taxon>Eukaryota</taxon>
        <taxon>Viridiplantae</taxon>
        <taxon>Streptophyta</taxon>
        <taxon>Embryophyta</taxon>
        <taxon>Tracheophyta</taxon>
        <taxon>Spermatophyta</taxon>
        <taxon>Magnoliopsida</taxon>
        <taxon>eudicotyledons</taxon>
        <taxon>Gunneridae</taxon>
        <taxon>Pentapetalae</taxon>
        <taxon>asterids</taxon>
        <taxon>lamiids</taxon>
        <taxon>Lamiales</taxon>
        <taxon>Orobanchaceae</taxon>
        <taxon>Orobanchaceae incertae sedis</taxon>
        <taxon>Phtheirospermum</taxon>
    </lineage>
</organism>
<evidence type="ECO:0000313" key="8">
    <source>
        <dbReference type="EMBL" id="GFQ07436.1"/>
    </source>
</evidence>
<evidence type="ECO:0000313" key="9">
    <source>
        <dbReference type="Proteomes" id="UP000653305"/>
    </source>
</evidence>
<dbReference type="InterPro" id="IPR012334">
    <property type="entry name" value="Pectin_lyas_fold"/>
</dbReference>
<comment type="pathway">
    <text evidence="1">Glycan metabolism; pectin degradation; 2-dehydro-3-deoxy-D-gluconate from pectin: step 1/5.</text>
</comment>
<keyword evidence="5" id="KW-0063">Aspartyl esterase</keyword>
<accession>A0A830DKZ3</accession>
<name>A0A830DKZ3_9LAMI</name>
<dbReference type="GO" id="GO:0045490">
    <property type="term" value="P:pectin catabolic process"/>
    <property type="evidence" value="ECO:0007669"/>
    <property type="project" value="UniProtKB-UniPathway"/>
</dbReference>
<reference evidence="8" key="1">
    <citation type="submission" date="2020-07" db="EMBL/GenBank/DDBJ databases">
        <title>Ethylene signaling mediates host invasion by parasitic plants.</title>
        <authorList>
            <person name="Yoshida S."/>
        </authorList>
    </citation>
    <scope>NUCLEOTIDE SEQUENCE</scope>
    <source>
        <strain evidence="8">Okayama</strain>
    </source>
</reference>
<dbReference type="EMBL" id="BMAC01001505">
    <property type="protein sequence ID" value="GFQ07436.1"/>
    <property type="molecule type" value="Genomic_DNA"/>
</dbReference>
<feature type="domain" description="Pectinesterase catalytic" evidence="7">
    <location>
        <begin position="3"/>
        <end position="178"/>
    </location>
</feature>
<evidence type="ECO:0000256" key="1">
    <source>
        <dbReference type="ARBA" id="ARBA00005184"/>
    </source>
</evidence>
<evidence type="ECO:0000256" key="6">
    <source>
        <dbReference type="ARBA" id="ARBA00047928"/>
    </source>
</evidence>
<dbReference type="SUPFAM" id="SSF51126">
    <property type="entry name" value="Pectin lyase-like"/>
    <property type="match status" value="1"/>
</dbReference>
<dbReference type="AlphaFoldDB" id="A0A830DKZ3"/>
<evidence type="ECO:0000259" key="7">
    <source>
        <dbReference type="Pfam" id="PF01095"/>
    </source>
</evidence>
<evidence type="ECO:0000256" key="3">
    <source>
        <dbReference type="ARBA" id="ARBA00013229"/>
    </source>
</evidence>
<dbReference type="PANTHER" id="PTHR31321">
    <property type="entry name" value="ACYL-COA THIOESTER HYDROLASE YBHC-RELATED"/>
    <property type="match status" value="1"/>
</dbReference>
<dbReference type="InterPro" id="IPR011050">
    <property type="entry name" value="Pectin_lyase_fold/virulence"/>
</dbReference>